<proteinExistence type="predicted"/>
<evidence type="ECO:0000313" key="4">
    <source>
        <dbReference type="Proteomes" id="UP000594262"/>
    </source>
</evidence>
<name>A0A7M6DMW8_9CNID</name>
<keyword evidence="1" id="KW-0812">Transmembrane</keyword>
<reference evidence="3" key="1">
    <citation type="submission" date="2021-01" db="UniProtKB">
        <authorList>
            <consortium name="EnsemblMetazoa"/>
        </authorList>
    </citation>
    <scope>IDENTIFICATION</scope>
</reference>
<dbReference type="AlphaFoldDB" id="A0A7M6DMW8"/>
<evidence type="ECO:0000256" key="1">
    <source>
        <dbReference type="SAM" id="Phobius"/>
    </source>
</evidence>
<evidence type="ECO:0000256" key="2">
    <source>
        <dbReference type="SAM" id="SignalP"/>
    </source>
</evidence>
<keyword evidence="1" id="KW-0472">Membrane</keyword>
<keyword evidence="1" id="KW-1133">Transmembrane helix</keyword>
<dbReference type="EnsemblMetazoa" id="CLYHEMT016942.1">
    <property type="protein sequence ID" value="CLYHEMP016942.1"/>
    <property type="gene ID" value="CLYHEMG016942"/>
</dbReference>
<keyword evidence="4" id="KW-1185">Reference proteome</keyword>
<dbReference type="Proteomes" id="UP000594262">
    <property type="component" value="Unplaced"/>
</dbReference>
<feature type="transmembrane region" description="Helical" evidence="1">
    <location>
        <begin position="143"/>
        <end position="163"/>
    </location>
</feature>
<keyword evidence="2" id="KW-0732">Signal</keyword>
<protein>
    <submittedName>
        <fullName evidence="3">Uncharacterized protein</fullName>
    </submittedName>
</protein>
<feature type="signal peptide" evidence="2">
    <location>
        <begin position="1"/>
        <end position="23"/>
    </location>
</feature>
<sequence>MKFNISIIWFWYSITLMSKYGHSSTYEGYHCYQCKAEDEQQCEKSFKTKSCKLGCAITSYRFRSVFSENRVIEETRFEKKCWKANDKDFCDHLKIVNKGVTSCFARGCKLNQCNWNIKSLTDIADYGRYRMNSSSRINNHHHLICLIIMTFLFVSLYILVFSIK</sequence>
<feature type="chain" id="PRO_5029594282" evidence="2">
    <location>
        <begin position="24"/>
        <end position="164"/>
    </location>
</feature>
<evidence type="ECO:0000313" key="3">
    <source>
        <dbReference type="EnsemblMetazoa" id="CLYHEMP016942.1"/>
    </source>
</evidence>
<organism evidence="3 4">
    <name type="scientific">Clytia hemisphaerica</name>
    <dbReference type="NCBI Taxonomy" id="252671"/>
    <lineage>
        <taxon>Eukaryota</taxon>
        <taxon>Metazoa</taxon>
        <taxon>Cnidaria</taxon>
        <taxon>Hydrozoa</taxon>
        <taxon>Hydroidolina</taxon>
        <taxon>Leptothecata</taxon>
        <taxon>Obeliida</taxon>
        <taxon>Clytiidae</taxon>
        <taxon>Clytia</taxon>
    </lineage>
</organism>
<accession>A0A7M6DMW8</accession>